<gene>
    <name evidence="5" type="ORF">F2P56_009666</name>
</gene>
<dbReference type="GO" id="GO:0005739">
    <property type="term" value="C:mitochondrion"/>
    <property type="evidence" value="ECO:0007669"/>
    <property type="project" value="UniProtKB-SubCell"/>
</dbReference>
<proteinExistence type="inferred from homology"/>
<reference evidence="5" key="2">
    <citation type="submission" date="2020-03" db="EMBL/GenBank/DDBJ databases">
        <title>Walnut 2.0.</title>
        <authorList>
            <person name="Marrano A."/>
            <person name="Britton M."/>
            <person name="Zimin A.V."/>
            <person name="Zaini P.A."/>
            <person name="Workman R."/>
            <person name="Puiu D."/>
            <person name="Bianco L."/>
            <person name="Allen B.J."/>
            <person name="Troggio M."/>
            <person name="Leslie C.A."/>
            <person name="Timp W."/>
            <person name="Dendekar A."/>
            <person name="Salzberg S.L."/>
            <person name="Neale D.B."/>
        </authorList>
    </citation>
    <scope>NUCLEOTIDE SEQUENCE</scope>
    <source>
        <tissue evidence="5">Leaves</tissue>
    </source>
</reference>
<feature type="non-terminal residue" evidence="5">
    <location>
        <position position="193"/>
    </location>
</feature>
<sequence>ITWEEARLVIPLDYVFVPFGTFLLNSKLLKRKEEKMFTSFVCPLSIFCQSYFYISFSRYIVIPLWRGSGYTTMFAQVQMPHIIFTDLEDYMARGTQAAPYFTLSYYKEFAERKGLVLIGGDVVFTSKVGDTEAKWLLETAESFYLNDARYKLVEQFNKKTHDFEFKDVLQALDMPVICKKTGTSVNIERERRI</sequence>
<dbReference type="PANTHER" id="PTHR13126:SF0">
    <property type="entry name" value="ATP SYNTHASE MITOCHONDRIAL F1 COMPLEX ASSEMBLY FACTOR 1"/>
    <property type="match status" value="1"/>
</dbReference>
<comment type="subcellular location">
    <subcellularLocation>
        <location evidence="1">Mitochondrion</location>
    </subcellularLocation>
</comment>
<dbReference type="AlphaFoldDB" id="A0A834CWR4"/>
<comment type="caution">
    <text evidence="5">The sequence shown here is derived from an EMBL/GenBank/DDBJ whole genome shotgun (WGS) entry which is preliminary data.</text>
</comment>
<dbReference type="PANTHER" id="PTHR13126">
    <property type="entry name" value="CHAPERONE ATP11"/>
    <property type="match status" value="1"/>
</dbReference>
<dbReference type="Pfam" id="PF06644">
    <property type="entry name" value="ATP11"/>
    <property type="match status" value="1"/>
</dbReference>
<evidence type="ECO:0000256" key="3">
    <source>
        <dbReference type="ARBA" id="ARBA00022946"/>
    </source>
</evidence>
<keyword evidence="3" id="KW-0809">Transit peptide</keyword>
<comment type="similarity">
    <text evidence="2">Belongs to the ATP11 family.</text>
</comment>
<protein>
    <submittedName>
        <fullName evidence="5">Uncharacterized protein</fullName>
    </submittedName>
</protein>
<evidence type="ECO:0000313" key="5">
    <source>
        <dbReference type="EMBL" id="KAF5473019.1"/>
    </source>
</evidence>
<evidence type="ECO:0000256" key="2">
    <source>
        <dbReference type="ARBA" id="ARBA00009116"/>
    </source>
</evidence>
<dbReference type="Gramene" id="Jr04_16340_p1">
    <property type="protein sequence ID" value="cds.Jr04_16340_p1"/>
    <property type="gene ID" value="Jr04_16340"/>
</dbReference>
<organism evidence="5 6">
    <name type="scientific">Juglans regia</name>
    <name type="common">English walnut</name>
    <dbReference type="NCBI Taxonomy" id="51240"/>
    <lineage>
        <taxon>Eukaryota</taxon>
        <taxon>Viridiplantae</taxon>
        <taxon>Streptophyta</taxon>
        <taxon>Embryophyta</taxon>
        <taxon>Tracheophyta</taxon>
        <taxon>Spermatophyta</taxon>
        <taxon>Magnoliopsida</taxon>
        <taxon>eudicotyledons</taxon>
        <taxon>Gunneridae</taxon>
        <taxon>Pentapetalae</taxon>
        <taxon>rosids</taxon>
        <taxon>fabids</taxon>
        <taxon>Fagales</taxon>
        <taxon>Juglandaceae</taxon>
        <taxon>Juglans</taxon>
    </lineage>
</organism>
<dbReference type="InterPro" id="IPR010591">
    <property type="entry name" value="ATP11"/>
</dbReference>
<reference evidence="5" key="1">
    <citation type="submission" date="2015-10" db="EMBL/GenBank/DDBJ databases">
        <authorList>
            <person name="Martinez-Garcia P.J."/>
            <person name="Crepeau M.W."/>
            <person name="Puiu D."/>
            <person name="Gonzalez-Ibeas D."/>
            <person name="Whalen J."/>
            <person name="Stevens K."/>
            <person name="Paul R."/>
            <person name="Butterfield T."/>
            <person name="Britton M."/>
            <person name="Reagan R."/>
            <person name="Chakraborty S."/>
            <person name="Walawage S.L."/>
            <person name="Vasquez-Gross H.A."/>
            <person name="Cardeno C."/>
            <person name="Famula R."/>
            <person name="Pratt K."/>
            <person name="Kuruganti S."/>
            <person name="Aradhya M.K."/>
            <person name="Leslie C.A."/>
            <person name="Dandekar A.M."/>
            <person name="Salzberg S.L."/>
            <person name="Wegrzyn J.L."/>
            <person name="Langley C.H."/>
            <person name="Neale D.B."/>
        </authorList>
    </citation>
    <scope>NUCLEOTIDE SEQUENCE</scope>
    <source>
        <tissue evidence="5">Leaves</tissue>
    </source>
</reference>
<dbReference type="Proteomes" id="UP000619265">
    <property type="component" value="Unassembled WGS sequence"/>
</dbReference>
<dbReference type="EMBL" id="LIHL02000004">
    <property type="protein sequence ID" value="KAF5473019.1"/>
    <property type="molecule type" value="Genomic_DNA"/>
</dbReference>
<accession>A0A834CWR4</accession>
<dbReference type="GO" id="GO:0065003">
    <property type="term" value="P:protein-containing complex assembly"/>
    <property type="evidence" value="ECO:0007669"/>
    <property type="project" value="InterPro"/>
</dbReference>
<evidence type="ECO:0000313" key="6">
    <source>
        <dbReference type="Proteomes" id="UP000619265"/>
    </source>
</evidence>
<name>A0A834CWR4_JUGRE</name>
<evidence type="ECO:0000256" key="4">
    <source>
        <dbReference type="ARBA" id="ARBA00023128"/>
    </source>
</evidence>
<keyword evidence="4" id="KW-0496">Mitochondrion</keyword>
<evidence type="ECO:0000256" key="1">
    <source>
        <dbReference type="ARBA" id="ARBA00004173"/>
    </source>
</evidence>